<dbReference type="OrthoDB" id="9812571at2"/>
<name>R2NQS9_9ENTE</name>
<dbReference type="InterPro" id="IPR001451">
    <property type="entry name" value="Hexapep"/>
</dbReference>
<gene>
    <name evidence="5" type="ORF">I585_02628</name>
    <name evidence="4" type="ORF">UAI_03446</name>
</gene>
<evidence type="ECO:0000313" key="4">
    <source>
        <dbReference type="EMBL" id="EOH74377.1"/>
    </source>
</evidence>
<accession>R2NQS9</accession>
<dbReference type="Proteomes" id="UP000013783">
    <property type="component" value="Unassembled WGS sequence"/>
</dbReference>
<dbReference type="STRING" id="71451.RV07_GL002930"/>
<protein>
    <recommendedName>
        <fullName evidence="8">Acetyltransferase</fullName>
    </recommendedName>
</protein>
<proteinExistence type="inferred from homology"/>
<dbReference type="Pfam" id="PF00132">
    <property type="entry name" value="Hexapep"/>
    <property type="match status" value="1"/>
</dbReference>
<dbReference type="SUPFAM" id="SSF51161">
    <property type="entry name" value="Trimeric LpxA-like enzymes"/>
    <property type="match status" value="1"/>
</dbReference>
<evidence type="ECO:0000256" key="3">
    <source>
        <dbReference type="ARBA" id="ARBA00022737"/>
    </source>
</evidence>
<evidence type="ECO:0000313" key="5">
    <source>
        <dbReference type="EMBL" id="EOT67107.1"/>
    </source>
</evidence>
<evidence type="ECO:0000313" key="7">
    <source>
        <dbReference type="Proteomes" id="UP000014148"/>
    </source>
</evidence>
<dbReference type="PANTHER" id="PTHR23416:SF23">
    <property type="entry name" value="ACETYLTRANSFERASE C18B11.09C-RELATED"/>
    <property type="match status" value="1"/>
</dbReference>
<dbReference type="AlphaFoldDB" id="R2NQS9"/>
<dbReference type="RefSeq" id="WP_010742241.1">
    <property type="nucleotide sequence ID" value="NZ_KB946251.1"/>
</dbReference>
<dbReference type="InterPro" id="IPR051159">
    <property type="entry name" value="Hexapeptide_acetyltransf"/>
</dbReference>
<keyword evidence="7" id="KW-1185">Reference proteome</keyword>
<keyword evidence="3" id="KW-0677">Repeat</keyword>
<organism evidence="4 6">
    <name type="scientific">Enterococcus malodoratus ATCC 43197</name>
    <dbReference type="NCBI Taxonomy" id="1158601"/>
    <lineage>
        <taxon>Bacteria</taxon>
        <taxon>Bacillati</taxon>
        <taxon>Bacillota</taxon>
        <taxon>Bacilli</taxon>
        <taxon>Lactobacillales</taxon>
        <taxon>Enterococcaceae</taxon>
        <taxon>Enterococcus</taxon>
    </lineage>
</organism>
<comment type="similarity">
    <text evidence="1">Belongs to the transferase hexapeptide repeat family.</text>
</comment>
<sequence length="186" mass="20723">MNRHQLLVKIQGIEILPGSRIYDEIHVLKANNEQLVMEMNEKYHKPEEIRRYLQEITGRSIDDSVTVSQPFYTDFGKHISFGKDIFINQNVTFVDLGGIVIEDHVLIGPMCRIISVNHLVDPKKRRGLSVASVKIEENAWLGANVTILPGVTVGKNSIVAADSTVTKDVPENVIVVGSPAKVIKEI</sequence>
<evidence type="ECO:0000313" key="6">
    <source>
        <dbReference type="Proteomes" id="UP000013783"/>
    </source>
</evidence>
<dbReference type="PROSITE" id="PS00101">
    <property type="entry name" value="HEXAPEP_TRANSFERASES"/>
    <property type="match status" value="1"/>
</dbReference>
<dbReference type="InterPro" id="IPR018357">
    <property type="entry name" value="Hexapep_transf_CS"/>
</dbReference>
<dbReference type="eggNOG" id="COG0110">
    <property type="taxonomic scope" value="Bacteria"/>
</dbReference>
<evidence type="ECO:0000256" key="2">
    <source>
        <dbReference type="ARBA" id="ARBA00022679"/>
    </source>
</evidence>
<dbReference type="PATRIC" id="fig|1158601.3.peg.3421"/>
<dbReference type="EMBL" id="AJAK01000022">
    <property type="protein sequence ID" value="EOH74377.1"/>
    <property type="molecule type" value="Genomic_DNA"/>
</dbReference>
<evidence type="ECO:0000256" key="1">
    <source>
        <dbReference type="ARBA" id="ARBA00007274"/>
    </source>
</evidence>
<reference evidence="5 7" key="2">
    <citation type="submission" date="2013-03" db="EMBL/GenBank/DDBJ databases">
        <title>The Genome Sequence of Enterococcus malodoratus ATCC_43197 (PacBio/Illumina hybrid assembly).</title>
        <authorList>
            <consortium name="The Broad Institute Genomics Platform"/>
            <consortium name="The Broad Institute Genome Sequencing Center for Infectious Disease"/>
            <person name="Earl A."/>
            <person name="Russ C."/>
            <person name="Gilmore M."/>
            <person name="Surin D."/>
            <person name="Walker B."/>
            <person name="Young S."/>
            <person name="Zeng Q."/>
            <person name="Gargeya S."/>
            <person name="Fitzgerald M."/>
            <person name="Haas B."/>
            <person name="Abouelleil A."/>
            <person name="Allen A.W."/>
            <person name="Alvarado L."/>
            <person name="Arachchi H.M."/>
            <person name="Berlin A.M."/>
            <person name="Chapman S.B."/>
            <person name="Gainer-Dewar J."/>
            <person name="Goldberg J."/>
            <person name="Griggs A."/>
            <person name="Gujja S."/>
            <person name="Hansen M."/>
            <person name="Howarth C."/>
            <person name="Imamovic A."/>
            <person name="Ireland A."/>
            <person name="Larimer J."/>
            <person name="McCowan C."/>
            <person name="Murphy C."/>
            <person name="Pearson M."/>
            <person name="Poon T.W."/>
            <person name="Priest M."/>
            <person name="Roberts A."/>
            <person name="Saif S."/>
            <person name="Shea T."/>
            <person name="Sisk P."/>
            <person name="Sykes S."/>
            <person name="Wortman J."/>
            <person name="Nusbaum C."/>
            <person name="Birren B."/>
        </authorList>
    </citation>
    <scope>NUCLEOTIDE SEQUENCE [LARGE SCALE GENOMIC DNA]</scope>
    <source>
        <strain evidence="5 7">ATCC 43197</strain>
    </source>
</reference>
<dbReference type="PANTHER" id="PTHR23416">
    <property type="entry name" value="SIALIC ACID SYNTHASE-RELATED"/>
    <property type="match status" value="1"/>
</dbReference>
<dbReference type="Gene3D" id="2.160.10.10">
    <property type="entry name" value="Hexapeptide repeat proteins"/>
    <property type="match status" value="1"/>
</dbReference>
<dbReference type="Proteomes" id="UP000014148">
    <property type="component" value="Unassembled WGS sequence"/>
</dbReference>
<reference evidence="4 6" key="1">
    <citation type="submission" date="2013-02" db="EMBL/GenBank/DDBJ databases">
        <title>The Genome Sequence of Enterococcus malodoratus ATCC_43197.</title>
        <authorList>
            <consortium name="The Broad Institute Genome Sequencing Platform"/>
            <consortium name="The Broad Institute Genome Sequencing Center for Infectious Disease"/>
            <person name="Earl A.M."/>
            <person name="Gilmore M.S."/>
            <person name="Lebreton F."/>
            <person name="Walker B."/>
            <person name="Young S.K."/>
            <person name="Zeng Q."/>
            <person name="Gargeya S."/>
            <person name="Fitzgerald M."/>
            <person name="Haas B."/>
            <person name="Abouelleil A."/>
            <person name="Alvarado L."/>
            <person name="Arachchi H.M."/>
            <person name="Berlin A.M."/>
            <person name="Chapman S.B."/>
            <person name="Dewar J."/>
            <person name="Goldberg J."/>
            <person name="Griggs A."/>
            <person name="Gujja S."/>
            <person name="Hansen M."/>
            <person name="Howarth C."/>
            <person name="Imamovic A."/>
            <person name="Larimer J."/>
            <person name="McCowan C."/>
            <person name="Murphy C."/>
            <person name="Neiman D."/>
            <person name="Pearson M."/>
            <person name="Priest M."/>
            <person name="Roberts A."/>
            <person name="Saif S."/>
            <person name="Shea T."/>
            <person name="Sisk P."/>
            <person name="Sykes S."/>
            <person name="Wortman J."/>
            <person name="Nusbaum C."/>
            <person name="Birren B."/>
        </authorList>
    </citation>
    <scope>NUCLEOTIDE SEQUENCE [LARGE SCALE GENOMIC DNA]</scope>
    <source>
        <strain evidence="4 6">ATCC 43197</strain>
    </source>
</reference>
<dbReference type="InterPro" id="IPR011004">
    <property type="entry name" value="Trimer_LpxA-like_sf"/>
</dbReference>
<dbReference type="GO" id="GO:0008374">
    <property type="term" value="F:O-acyltransferase activity"/>
    <property type="evidence" value="ECO:0007669"/>
    <property type="project" value="TreeGrafter"/>
</dbReference>
<comment type="caution">
    <text evidence="4">The sequence shown here is derived from an EMBL/GenBank/DDBJ whole genome shotgun (WGS) entry which is preliminary data.</text>
</comment>
<evidence type="ECO:0008006" key="8">
    <source>
        <dbReference type="Google" id="ProtNLM"/>
    </source>
</evidence>
<keyword evidence="2" id="KW-0808">Transferase</keyword>
<dbReference type="EMBL" id="ASWA01000003">
    <property type="protein sequence ID" value="EOT67107.1"/>
    <property type="molecule type" value="Genomic_DNA"/>
</dbReference>